<evidence type="ECO:0000313" key="3">
    <source>
        <dbReference type="Proteomes" id="UP001190926"/>
    </source>
</evidence>
<dbReference type="Proteomes" id="UP001190926">
    <property type="component" value="Unassembled WGS sequence"/>
</dbReference>
<evidence type="ECO:0000313" key="2">
    <source>
        <dbReference type="EMBL" id="KAH6832062.1"/>
    </source>
</evidence>
<reference evidence="2 3" key="1">
    <citation type="journal article" date="2021" name="Nat. Commun.">
        <title>Incipient diploidization of the medicinal plant Perilla within 10,000 years.</title>
        <authorList>
            <person name="Zhang Y."/>
            <person name="Shen Q."/>
            <person name="Leng L."/>
            <person name="Zhang D."/>
            <person name="Chen S."/>
            <person name="Shi Y."/>
            <person name="Ning Z."/>
            <person name="Chen S."/>
        </authorList>
    </citation>
    <scope>NUCLEOTIDE SEQUENCE [LARGE SCALE GENOMIC DNA]</scope>
    <source>
        <strain evidence="3">cv. PC099</strain>
    </source>
</reference>
<dbReference type="AlphaFoldDB" id="A0AAD4PAV5"/>
<organism evidence="2 3">
    <name type="scientific">Perilla frutescens var. hirtella</name>
    <name type="common">Perilla citriodora</name>
    <name type="synonym">Perilla setoyensis</name>
    <dbReference type="NCBI Taxonomy" id="608512"/>
    <lineage>
        <taxon>Eukaryota</taxon>
        <taxon>Viridiplantae</taxon>
        <taxon>Streptophyta</taxon>
        <taxon>Embryophyta</taxon>
        <taxon>Tracheophyta</taxon>
        <taxon>Spermatophyta</taxon>
        <taxon>Magnoliopsida</taxon>
        <taxon>eudicotyledons</taxon>
        <taxon>Gunneridae</taxon>
        <taxon>Pentapetalae</taxon>
        <taxon>asterids</taxon>
        <taxon>lamiids</taxon>
        <taxon>Lamiales</taxon>
        <taxon>Lamiaceae</taxon>
        <taxon>Nepetoideae</taxon>
        <taxon>Elsholtzieae</taxon>
        <taxon>Perilla</taxon>
    </lineage>
</organism>
<proteinExistence type="predicted"/>
<comment type="caution">
    <text evidence="2">The sequence shown here is derived from an EMBL/GenBank/DDBJ whole genome shotgun (WGS) entry which is preliminary data.</text>
</comment>
<dbReference type="EMBL" id="SDAM02000078">
    <property type="protein sequence ID" value="KAH6832062.1"/>
    <property type="molecule type" value="Genomic_DNA"/>
</dbReference>
<keyword evidence="1" id="KW-0732">Signal</keyword>
<evidence type="ECO:0000256" key="1">
    <source>
        <dbReference type="SAM" id="SignalP"/>
    </source>
</evidence>
<accession>A0AAD4PAV5</accession>
<protein>
    <submittedName>
        <fullName evidence="2">Uncharacterized protein</fullName>
    </submittedName>
</protein>
<dbReference type="Pfam" id="PF01190">
    <property type="entry name" value="Pollen_Ole_e_1"/>
    <property type="match status" value="1"/>
</dbReference>
<dbReference type="PANTHER" id="PTHR46995:SF6">
    <property type="entry name" value="POLLEN OLE E 1 ALLERGEN AND EXTENSIN FAMILY PROTEIN"/>
    <property type="match status" value="1"/>
</dbReference>
<name>A0AAD4PAV5_PERFH</name>
<keyword evidence="3" id="KW-1185">Reference proteome</keyword>
<feature type="chain" id="PRO_5042168366" evidence="1">
    <location>
        <begin position="28"/>
        <end position="307"/>
    </location>
</feature>
<feature type="signal peptide" evidence="1">
    <location>
        <begin position="1"/>
        <end position="27"/>
    </location>
</feature>
<sequence length="307" mass="34497">MSSPIAKIAYLFLFLANSCLTINTIEAQPQPRITVLGSVYCDVCYDNTFSNHSYLLPGVDVNVECKVKGKEEMISFSVSVNRSTDRYGMYRLEIPIPIPIPIRDHQDHQYHHQDPTTTTVHYYYSFCEATLINTSNINNGCTLPTRTKAKASSEIRSAVNIINALSYRPPRRNATLCGEGKGKAADDADSNWNSSKFFLPYFPPYVFPWPPFPQLPPLPPFPQLPPLPPLPPFPQLPPLPPLPQLPPLPSFPFPQNPPPLPFPFPSVPPPPPRTWIPPPPFNFWDPNTWIPHPPPTNPTVHTTTDHP</sequence>
<gene>
    <name evidence="2" type="ORF">C2S53_007980</name>
</gene>
<dbReference type="PANTHER" id="PTHR46995">
    <property type="entry name" value="OS09G0508200 PROTEIN"/>
    <property type="match status" value="1"/>
</dbReference>